<evidence type="ECO:0000313" key="3">
    <source>
        <dbReference type="Proteomes" id="UP001280121"/>
    </source>
</evidence>
<keyword evidence="1" id="KW-1133">Transmembrane helix</keyword>
<evidence type="ECO:0000313" key="2">
    <source>
        <dbReference type="EMBL" id="KAK2662097.1"/>
    </source>
</evidence>
<sequence>MQCSHRSCGWVLRAWKSNRRTYWHVKTFVNEHTCERNDNYNIEFKRVSATVIGDLFASKYRNPGCIIYPKDIVSKMMEQHGIHLSYNKAYKLKEHTLNRVFGDMLPNLLPLYIYLLWLILQTSISICWHVIAYVQRSVNQLTCFLPYTIGFLKHAYEMGVSPVPDPEFWDISDAIWNSIVLPWEKKPLPGRPKKLRISSAREKRKLHSCSKCGKKKTQENNLPGTII</sequence>
<protein>
    <submittedName>
        <fullName evidence="2">Uncharacterized protein</fullName>
    </submittedName>
</protein>
<organism evidence="2 3">
    <name type="scientific">Dipteronia dyeriana</name>
    <dbReference type="NCBI Taxonomy" id="168575"/>
    <lineage>
        <taxon>Eukaryota</taxon>
        <taxon>Viridiplantae</taxon>
        <taxon>Streptophyta</taxon>
        <taxon>Embryophyta</taxon>
        <taxon>Tracheophyta</taxon>
        <taxon>Spermatophyta</taxon>
        <taxon>Magnoliopsida</taxon>
        <taxon>eudicotyledons</taxon>
        <taxon>Gunneridae</taxon>
        <taxon>Pentapetalae</taxon>
        <taxon>rosids</taxon>
        <taxon>malvids</taxon>
        <taxon>Sapindales</taxon>
        <taxon>Sapindaceae</taxon>
        <taxon>Hippocastanoideae</taxon>
        <taxon>Acereae</taxon>
        <taxon>Dipteronia</taxon>
    </lineage>
</organism>
<feature type="transmembrane region" description="Helical" evidence="1">
    <location>
        <begin position="111"/>
        <end position="134"/>
    </location>
</feature>
<dbReference type="Proteomes" id="UP001280121">
    <property type="component" value="Unassembled WGS sequence"/>
</dbReference>
<reference evidence="2" key="1">
    <citation type="journal article" date="2023" name="Plant J.">
        <title>Genome sequences and population genomics provide insights into the demographic history, inbreeding, and mutation load of two 'living fossil' tree species of Dipteronia.</title>
        <authorList>
            <person name="Feng Y."/>
            <person name="Comes H.P."/>
            <person name="Chen J."/>
            <person name="Zhu S."/>
            <person name="Lu R."/>
            <person name="Zhang X."/>
            <person name="Li P."/>
            <person name="Qiu J."/>
            <person name="Olsen K.M."/>
            <person name="Qiu Y."/>
        </authorList>
    </citation>
    <scope>NUCLEOTIDE SEQUENCE</scope>
    <source>
        <strain evidence="2">KIB01</strain>
    </source>
</reference>
<evidence type="ECO:0000256" key="1">
    <source>
        <dbReference type="SAM" id="Phobius"/>
    </source>
</evidence>
<gene>
    <name evidence="2" type="ORF">Ddye_000671</name>
</gene>
<keyword evidence="1" id="KW-0812">Transmembrane</keyword>
<name>A0AAE0CSR9_9ROSI</name>
<accession>A0AAE0CSR9</accession>
<keyword evidence="1" id="KW-0472">Membrane</keyword>
<keyword evidence="3" id="KW-1185">Reference proteome</keyword>
<dbReference type="AlphaFoldDB" id="A0AAE0CSR9"/>
<dbReference type="EMBL" id="JANJYI010000001">
    <property type="protein sequence ID" value="KAK2662097.1"/>
    <property type="molecule type" value="Genomic_DNA"/>
</dbReference>
<proteinExistence type="predicted"/>
<comment type="caution">
    <text evidence="2">The sequence shown here is derived from an EMBL/GenBank/DDBJ whole genome shotgun (WGS) entry which is preliminary data.</text>
</comment>